<dbReference type="PROSITE" id="PS50878">
    <property type="entry name" value="RT_POL"/>
    <property type="match status" value="1"/>
</dbReference>
<gene>
    <name evidence="8" type="primary">LOC120280470</name>
</gene>
<feature type="domain" description="Reverse transcriptase" evidence="6">
    <location>
        <begin position="577"/>
        <end position="756"/>
    </location>
</feature>
<dbReference type="InterPro" id="IPR021109">
    <property type="entry name" value="Peptidase_aspartic_dom_sf"/>
</dbReference>
<evidence type="ECO:0000256" key="4">
    <source>
        <dbReference type="ARBA" id="ARBA00022759"/>
    </source>
</evidence>
<organism evidence="7 8">
    <name type="scientific">Dioscorea cayennensis subsp. rotundata</name>
    <name type="common">White Guinea yam</name>
    <name type="synonym">Dioscorea rotundata</name>
    <dbReference type="NCBI Taxonomy" id="55577"/>
    <lineage>
        <taxon>Eukaryota</taxon>
        <taxon>Viridiplantae</taxon>
        <taxon>Streptophyta</taxon>
        <taxon>Embryophyta</taxon>
        <taxon>Tracheophyta</taxon>
        <taxon>Spermatophyta</taxon>
        <taxon>Magnoliopsida</taxon>
        <taxon>Liliopsida</taxon>
        <taxon>Dioscoreales</taxon>
        <taxon>Dioscoreaceae</taxon>
        <taxon>Dioscorea</taxon>
    </lineage>
</organism>
<keyword evidence="5" id="KW-0511">Multifunctional enzyme</keyword>
<dbReference type="AlphaFoldDB" id="A0AB40CXT6"/>
<dbReference type="InterPro" id="IPR005162">
    <property type="entry name" value="Retrotrans_gag_dom"/>
</dbReference>
<dbReference type="Pfam" id="PF03732">
    <property type="entry name" value="Retrotrans_gag"/>
    <property type="match status" value="1"/>
</dbReference>
<dbReference type="InterPro" id="IPR050951">
    <property type="entry name" value="Retrovirus_Pol_polyprotein"/>
</dbReference>
<dbReference type="RefSeq" id="XP_039143262.1">
    <property type="nucleotide sequence ID" value="XM_039287328.1"/>
</dbReference>
<sequence>MAEGTRMKDLTVKIDTMFALMDQRDERLLAIIDQRDSKMTGRVTILEDSLLNISKCLEALQVPKPSITVEPDASLRLDFADENSPIDIEASGKLHPLQNRAVRVDFPLFEGDEVLNWIFRAEQFFTYYRISDPYRLELASIHLDGPVVSWYQMLIKTGTVSCWADLVTALEEDYGPTDYESPEYSLFRLTQEDSVTAYYHKFTALANRVEGVCSKALIACFIGGLKADIQRDIIPLKPMTLPKAASLARLYEKKYSATVPTKKFTYSPDINSSANPSKFNTAVPKTLPLSINNSGPPHNGPTANNSQPFQRISFQEMQVRKAKGLCFNCDEKFTPNHRCVTKRLLLLQWDTKPPDELDPRDADFVVELETAQNQEESTSKLALNAMNSSSLSGTLRFAGTIKGYPIKILLDGGSDDNFIQPRVAQFLHLDIQPASPIKVMVGNGNALQVEGFLPNLTIIVQGNQITVPVYILPIAGTELILVSDVDSEQLELSTASTLSAFPNCTQTLEFSPTMLVSLQNLLLIYQQVFTIPVGLPPSRQCNHRIELLPTAQPVKVKPYRYPHSQNTEIEAQVQQMLFEGLIENSTSPFSSPVLLVKKKDGTWRFCTDYRALNAITVKDAFPIPAVDELLDELGGAKFFSKLDLRSGYHQVLVHPNDRYKTVFRTHHGHFQWLVMPFGLSNAPATFQALMNNIFNFAMRRYVLIFFDDILVYSVDWDTHLQHLEKVLQTLQHNHLYAKFSNCSFGVLEIDYLGHVISDNGVHMDPTKISDIVNWSVPVNVKQLRGFLGISGYYRRFIHHYAKIAHPLADLLKKDNFHWTDQAQKAFEKLKSVIISAPVLQLPDFSKPFVLETDASGKGIGAILSQQNHPIAFY</sequence>
<dbReference type="Proteomes" id="UP001515500">
    <property type="component" value="Chromosome 17"/>
</dbReference>
<keyword evidence="3" id="KW-0540">Nuclease</keyword>
<evidence type="ECO:0000256" key="3">
    <source>
        <dbReference type="ARBA" id="ARBA00022722"/>
    </source>
</evidence>
<dbReference type="GeneID" id="120280470"/>
<dbReference type="Pfam" id="PF17919">
    <property type="entry name" value="RT_RNaseH_2"/>
    <property type="match status" value="1"/>
</dbReference>
<keyword evidence="1" id="KW-0808">Transferase</keyword>
<proteinExistence type="predicted"/>
<dbReference type="SUPFAM" id="SSF56672">
    <property type="entry name" value="DNA/RNA polymerases"/>
    <property type="match status" value="1"/>
</dbReference>
<dbReference type="FunFam" id="3.30.70.270:FF:000020">
    <property type="entry name" value="Transposon Tf2-6 polyprotein-like Protein"/>
    <property type="match status" value="1"/>
</dbReference>
<accession>A0AB40CXT6</accession>
<evidence type="ECO:0000259" key="6">
    <source>
        <dbReference type="PROSITE" id="PS50878"/>
    </source>
</evidence>
<reference evidence="8" key="1">
    <citation type="submission" date="2025-08" db="UniProtKB">
        <authorList>
            <consortium name="RefSeq"/>
        </authorList>
    </citation>
    <scope>IDENTIFICATION</scope>
</reference>
<dbReference type="Gene3D" id="2.40.70.10">
    <property type="entry name" value="Acid Proteases"/>
    <property type="match status" value="1"/>
</dbReference>
<dbReference type="CDD" id="cd00303">
    <property type="entry name" value="retropepsin_like"/>
    <property type="match status" value="1"/>
</dbReference>
<dbReference type="CDD" id="cd01647">
    <property type="entry name" value="RT_LTR"/>
    <property type="match status" value="1"/>
</dbReference>
<evidence type="ECO:0000313" key="7">
    <source>
        <dbReference type="Proteomes" id="UP001515500"/>
    </source>
</evidence>
<dbReference type="InterPro" id="IPR041577">
    <property type="entry name" value="RT_RNaseH_2"/>
</dbReference>
<dbReference type="SUPFAM" id="SSF50630">
    <property type="entry name" value="Acid proteases"/>
    <property type="match status" value="1"/>
</dbReference>
<evidence type="ECO:0000256" key="5">
    <source>
        <dbReference type="ARBA" id="ARBA00023268"/>
    </source>
</evidence>
<evidence type="ECO:0000256" key="1">
    <source>
        <dbReference type="ARBA" id="ARBA00022679"/>
    </source>
</evidence>
<dbReference type="Pfam" id="PF00078">
    <property type="entry name" value="RVT_1"/>
    <property type="match status" value="1"/>
</dbReference>
<keyword evidence="7" id="KW-1185">Reference proteome</keyword>
<keyword evidence="2" id="KW-0548">Nucleotidyltransferase</keyword>
<name>A0AB40CXT6_DIOCR</name>
<dbReference type="PANTHER" id="PTHR37984">
    <property type="entry name" value="PROTEIN CBG26694"/>
    <property type="match status" value="1"/>
</dbReference>
<dbReference type="GO" id="GO:0004519">
    <property type="term" value="F:endonuclease activity"/>
    <property type="evidence" value="ECO:0007669"/>
    <property type="project" value="UniProtKB-KW"/>
</dbReference>
<dbReference type="InterPro" id="IPR043128">
    <property type="entry name" value="Rev_trsase/Diguanyl_cyclase"/>
</dbReference>
<evidence type="ECO:0000256" key="2">
    <source>
        <dbReference type="ARBA" id="ARBA00022695"/>
    </source>
</evidence>
<dbReference type="GO" id="GO:0016779">
    <property type="term" value="F:nucleotidyltransferase activity"/>
    <property type="evidence" value="ECO:0007669"/>
    <property type="project" value="UniProtKB-KW"/>
</dbReference>
<evidence type="ECO:0000313" key="8">
    <source>
        <dbReference type="RefSeq" id="XP_039143262.1"/>
    </source>
</evidence>
<dbReference type="PANTHER" id="PTHR37984:SF5">
    <property type="entry name" value="PROTEIN NYNRIN-LIKE"/>
    <property type="match status" value="1"/>
</dbReference>
<keyword evidence="4" id="KW-0255">Endonuclease</keyword>
<dbReference type="InterPro" id="IPR000477">
    <property type="entry name" value="RT_dom"/>
</dbReference>
<keyword evidence="4" id="KW-0378">Hydrolase</keyword>
<dbReference type="InterPro" id="IPR043502">
    <property type="entry name" value="DNA/RNA_pol_sf"/>
</dbReference>
<protein>
    <submittedName>
        <fullName evidence="8">Uncharacterized protein LOC120280470</fullName>
    </submittedName>
</protein>
<dbReference type="Gene3D" id="3.10.10.10">
    <property type="entry name" value="HIV Type 1 Reverse Transcriptase, subunit A, domain 1"/>
    <property type="match status" value="1"/>
</dbReference>
<dbReference type="Gene3D" id="3.30.70.270">
    <property type="match status" value="2"/>
</dbReference>